<sequence length="227" mass="25236">SLFFCTEFGLIVSSSFKLVRVELTLHLKSVNHVCYHDPFQMQTVQEQPSLYLLSFPKMSNSVSSFQTLISQEVENPSSFNFSIPPPNETPSTPVCGVGETGESTTPLTKFDHIAKPTKSEKERQRKLKGKLVLGSAIAASRVQIKRARKIGREGIEPEKPTSTPLPIRSSDKKPTSTPLPIRSSDTKSEDVVAYVGPGPFDPSTVADLEMTREKWVTEMEKQKVLNR</sequence>
<dbReference type="Proteomes" id="UP000824120">
    <property type="component" value="Chromosome 10"/>
</dbReference>
<feature type="compositionally biased region" description="Basic and acidic residues" evidence="1">
    <location>
        <begin position="150"/>
        <end position="159"/>
    </location>
</feature>
<gene>
    <name evidence="2" type="ORF">H5410_052379</name>
</gene>
<organism evidence="2 3">
    <name type="scientific">Solanum commersonii</name>
    <name type="common">Commerson's wild potato</name>
    <name type="synonym">Commerson's nightshade</name>
    <dbReference type="NCBI Taxonomy" id="4109"/>
    <lineage>
        <taxon>Eukaryota</taxon>
        <taxon>Viridiplantae</taxon>
        <taxon>Streptophyta</taxon>
        <taxon>Embryophyta</taxon>
        <taxon>Tracheophyta</taxon>
        <taxon>Spermatophyta</taxon>
        <taxon>Magnoliopsida</taxon>
        <taxon>eudicotyledons</taxon>
        <taxon>Gunneridae</taxon>
        <taxon>Pentapetalae</taxon>
        <taxon>asterids</taxon>
        <taxon>lamiids</taxon>
        <taxon>Solanales</taxon>
        <taxon>Solanaceae</taxon>
        <taxon>Solanoideae</taxon>
        <taxon>Solaneae</taxon>
        <taxon>Solanum</taxon>
    </lineage>
</organism>
<evidence type="ECO:0000313" key="3">
    <source>
        <dbReference type="Proteomes" id="UP000824120"/>
    </source>
</evidence>
<protein>
    <submittedName>
        <fullName evidence="2">Uncharacterized protein</fullName>
    </submittedName>
</protein>
<evidence type="ECO:0000256" key="1">
    <source>
        <dbReference type="SAM" id="MobiDB-lite"/>
    </source>
</evidence>
<evidence type="ECO:0000313" key="2">
    <source>
        <dbReference type="EMBL" id="KAG5581752.1"/>
    </source>
</evidence>
<feature type="compositionally biased region" description="Basic and acidic residues" evidence="1">
    <location>
        <begin position="109"/>
        <end position="123"/>
    </location>
</feature>
<comment type="caution">
    <text evidence="2">The sequence shown here is derived from an EMBL/GenBank/DDBJ whole genome shotgun (WGS) entry which is preliminary data.</text>
</comment>
<feature type="non-terminal residue" evidence="2">
    <location>
        <position position="227"/>
    </location>
</feature>
<feature type="region of interest" description="Disordered" evidence="1">
    <location>
        <begin position="80"/>
        <end position="127"/>
    </location>
</feature>
<name>A0A9J5X3X6_SOLCO</name>
<dbReference type="AlphaFoldDB" id="A0A9J5X3X6"/>
<dbReference type="EMBL" id="JACXVP010000010">
    <property type="protein sequence ID" value="KAG5581752.1"/>
    <property type="molecule type" value="Genomic_DNA"/>
</dbReference>
<feature type="region of interest" description="Disordered" evidence="1">
    <location>
        <begin position="148"/>
        <end position="205"/>
    </location>
</feature>
<reference evidence="2 3" key="1">
    <citation type="submission" date="2020-09" db="EMBL/GenBank/DDBJ databases">
        <title>De no assembly of potato wild relative species, Solanum commersonii.</title>
        <authorList>
            <person name="Cho K."/>
        </authorList>
    </citation>
    <scope>NUCLEOTIDE SEQUENCE [LARGE SCALE GENOMIC DNA]</scope>
    <source>
        <strain evidence="2">LZ3.2</strain>
        <tissue evidence="2">Leaf</tissue>
    </source>
</reference>
<keyword evidence="3" id="KW-1185">Reference proteome</keyword>
<proteinExistence type="predicted"/>
<accession>A0A9J5X3X6</accession>